<accession>A0A6C0H9H9</accession>
<protein>
    <submittedName>
        <fullName evidence="2">Uncharacterized protein</fullName>
    </submittedName>
</protein>
<feature type="transmembrane region" description="Helical" evidence="1">
    <location>
        <begin position="35"/>
        <end position="53"/>
    </location>
</feature>
<feature type="transmembrane region" description="Helical" evidence="1">
    <location>
        <begin position="12"/>
        <end position="29"/>
    </location>
</feature>
<dbReference type="AlphaFoldDB" id="A0A6C0H9H9"/>
<organism evidence="2">
    <name type="scientific">viral metagenome</name>
    <dbReference type="NCBI Taxonomy" id="1070528"/>
    <lineage>
        <taxon>unclassified sequences</taxon>
        <taxon>metagenomes</taxon>
        <taxon>organismal metagenomes</taxon>
    </lineage>
</organism>
<evidence type="ECO:0000313" key="2">
    <source>
        <dbReference type="EMBL" id="QHT76876.1"/>
    </source>
</evidence>
<sequence length="56" mass="6818">MYNIEILYKTNNIIYICLLLSTRISITLLKIKLYIISYDKFLIIKLFFIIVIFRKL</sequence>
<keyword evidence="1" id="KW-1133">Transmembrane helix</keyword>
<name>A0A6C0H9H9_9ZZZZ</name>
<keyword evidence="1" id="KW-0812">Transmembrane</keyword>
<proteinExistence type="predicted"/>
<reference evidence="2" key="1">
    <citation type="journal article" date="2020" name="Nature">
        <title>Giant virus diversity and host interactions through global metagenomics.</title>
        <authorList>
            <person name="Schulz F."/>
            <person name="Roux S."/>
            <person name="Paez-Espino D."/>
            <person name="Jungbluth S."/>
            <person name="Walsh D.A."/>
            <person name="Denef V.J."/>
            <person name="McMahon K.D."/>
            <person name="Konstantinidis K.T."/>
            <person name="Eloe-Fadrosh E.A."/>
            <person name="Kyrpides N.C."/>
            <person name="Woyke T."/>
        </authorList>
    </citation>
    <scope>NUCLEOTIDE SEQUENCE</scope>
    <source>
        <strain evidence="2">GVMAG-M-3300023179-82</strain>
    </source>
</reference>
<dbReference type="EMBL" id="MN739905">
    <property type="protein sequence ID" value="QHT76876.1"/>
    <property type="molecule type" value="Genomic_DNA"/>
</dbReference>
<evidence type="ECO:0000256" key="1">
    <source>
        <dbReference type="SAM" id="Phobius"/>
    </source>
</evidence>
<keyword evidence="1" id="KW-0472">Membrane</keyword>